<name>A0A0G4KB03_9SPIR</name>
<feature type="coiled-coil region" evidence="6">
    <location>
        <begin position="597"/>
        <end position="785"/>
    </location>
</feature>
<keyword evidence="3 6" id="KW-0067">ATP-binding</keyword>
<comment type="domain">
    <text evidence="6">Contains large globular domains required for ATP hydrolysis at each terminus and a third globular domain forming a flexible hinge near the middle of the molecule. These domains are separated by coiled-coil structures.</text>
</comment>
<comment type="function">
    <text evidence="6">Required for chromosome condensation and partitioning.</text>
</comment>
<evidence type="ECO:0000313" key="9">
    <source>
        <dbReference type="Proteomes" id="UP000043763"/>
    </source>
</evidence>
<keyword evidence="2 6" id="KW-0547">Nucleotide-binding</keyword>
<evidence type="ECO:0000313" key="8">
    <source>
        <dbReference type="EMBL" id="CRF35582.1"/>
    </source>
</evidence>
<evidence type="ECO:0000256" key="3">
    <source>
        <dbReference type="ARBA" id="ARBA00022840"/>
    </source>
</evidence>
<dbReference type="HAMAP" id="MF_01894">
    <property type="entry name" value="Smc_prok"/>
    <property type="match status" value="1"/>
</dbReference>
<dbReference type="GO" id="GO:0016887">
    <property type="term" value="F:ATP hydrolysis activity"/>
    <property type="evidence" value="ECO:0007669"/>
    <property type="project" value="InterPro"/>
</dbReference>
<dbReference type="GO" id="GO:0006260">
    <property type="term" value="P:DNA replication"/>
    <property type="evidence" value="ECO:0007669"/>
    <property type="project" value="UniProtKB-UniRule"/>
</dbReference>
<dbReference type="PIRSF" id="PIRSF005719">
    <property type="entry name" value="SMC"/>
    <property type="match status" value="1"/>
</dbReference>
<evidence type="ECO:0000256" key="6">
    <source>
        <dbReference type="HAMAP-Rule" id="MF_01894"/>
    </source>
</evidence>
<dbReference type="Pfam" id="PF02463">
    <property type="entry name" value="SMC_N"/>
    <property type="match status" value="1"/>
</dbReference>
<dbReference type="EMBL" id="CVLB01000003">
    <property type="protein sequence ID" value="CRF35582.1"/>
    <property type="molecule type" value="Genomic_DNA"/>
</dbReference>
<evidence type="ECO:0000256" key="5">
    <source>
        <dbReference type="ARBA" id="ARBA00023125"/>
    </source>
</evidence>
<evidence type="ECO:0000256" key="2">
    <source>
        <dbReference type="ARBA" id="ARBA00022741"/>
    </source>
</evidence>
<evidence type="ECO:0000256" key="4">
    <source>
        <dbReference type="ARBA" id="ARBA00023054"/>
    </source>
</evidence>
<dbReference type="GO" id="GO:0030261">
    <property type="term" value="P:chromosome condensation"/>
    <property type="evidence" value="ECO:0007669"/>
    <property type="project" value="InterPro"/>
</dbReference>
<sequence length="952" mass="109595">MYIKNLNLHGFKSFAIETNIEFNEGVTVVLGPNGIGKSNIVEAFLWVMGEQSASRLRIDSAKGLESVIFHGTDTRKPSSLAQVALTLDNKSRWIKKYDLDEVIVTRKYYRKGLSEYYINDEQVRLKDIVDMFLDTGLGKNAYSVIKQGTVSEIAKQKPEERRSIIENAAGISKYLERRREAAKKLEESERNLDNVKIEIKDAEKHYKSLKEQAARTERYYNLKDEQKKINISLNVNQVKKLKITLEDQNKSLEEHTNKKSELEKELQDLDKQKQQELLKFEETRTLSIELDKQVSLIMTELTHIEKMSNQLKNQLDNAGKEKDETISRKNSLLKRIEEDKAQIAELEEAVKTIAENIEKSLKEQEAEETNIANEQNKIASLNDQISTLTNDNQNATLKIADARERQLEVINKIITEIDEKKKDVMGNSFYQNIGKHETDIDIGFNNLLNAINIKMNTIKEFEEDGVLSNLNELSYNSLCSFIRNLGESLDTEKKDALFLQGIFKEYTKIKDPFVDLLFDKEGTYMQKEAIDKEIADLESFIKNNIEKIEEINNEIKIATDNINKSNANLTTLTIERAKYETNKKASEDRKEMILKSMKMIEDEFGSLNEKINRLEEEYKKLNEEYKENSINYKELEKKKSKTESESRHKANEIKKAESALSNFETSLAKRVKKLNEINENITRVGERINQSNDKIKDIYSHFYENYALNLKDFEENTQNLIDEESYKNKLNTINERIKNLGHINEMALDEYQEAKNRFEFLTKQKEDLEKSKEEILKIIADANKKAGEDFLKTFNEINKKFSETFKILFGGGNAGLKIQNEEDLLNSPIDIFAQPPGKRMENIVSYSGGELTMTGLALVFAIFLYRPSPFCILDEVDAALDGANIIRYKNMVKNLSDKTQFLIITHDEVSATIADAYYGITAEEKGVSKIFTVKVDKDGKVNGSEEKLVNQE</sequence>
<dbReference type="InterPro" id="IPR027417">
    <property type="entry name" value="P-loop_NTPase"/>
</dbReference>
<dbReference type="GO" id="GO:0007062">
    <property type="term" value="P:sister chromatid cohesion"/>
    <property type="evidence" value="ECO:0007669"/>
    <property type="project" value="InterPro"/>
</dbReference>
<comment type="similarity">
    <text evidence="6">Belongs to the SMC family.</text>
</comment>
<keyword evidence="9" id="KW-1185">Reference proteome</keyword>
<organism evidence="8 9">
    <name type="scientific">Brachyspira suanatina</name>
    <dbReference type="NCBI Taxonomy" id="381802"/>
    <lineage>
        <taxon>Bacteria</taxon>
        <taxon>Pseudomonadati</taxon>
        <taxon>Spirochaetota</taxon>
        <taxon>Spirochaetia</taxon>
        <taxon>Brachyspirales</taxon>
        <taxon>Brachyspiraceae</taxon>
        <taxon>Brachyspira</taxon>
    </lineage>
</organism>
<comment type="subunit">
    <text evidence="6">Homodimer.</text>
</comment>
<feature type="domain" description="RecF/RecN/SMC N-terminal" evidence="7">
    <location>
        <begin position="2"/>
        <end position="929"/>
    </location>
</feature>
<keyword evidence="4 6" id="KW-0175">Coiled coil</keyword>
<keyword evidence="1 6" id="KW-0963">Cytoplasm</keyword>
<gene>
    <name evidence="6" type="primary">smc</name>
    <name evidence="8" type="ORF">BRSU_2749</name>
</gene>
<proteinExistence type="inferred from homology"/>
<dbReference type="InterPro" id="IPR011890">
    <property type="entry name" value="SMC_prok"/>
</dbReference>
<dbReference type="InterPro" id="IPR024704">
    <property type="entry name" value="SMC"/>
</dbReference>
<comment type="subcellular location">
    <subcellularLocation>
        <location evidence="6">Cytoplasm</location>
    </subcellularLocation>
</comment>
<dbReference type="PANTHER" id="PTHR43977">
    <property type="entry name" value="STRUCTURAL MAINTENANCE OF CHROMOSOMES PROTEIN 3"/>
    <property type="match status" value="1"/>
</dbReference>
<keyword evidence="5 6" id="KW-0238">DNA-binding</keyword>
<reference evidence="9" key="1">
    <citation type="submission" date="2015-04" db="EMBL/GenBank/DDBJ databases">
        <authorList>
            <person name="Mushtaq Mamoona"/>
        </authorList>
    </citation>
    <scope>NUCLEOTIDE SEQUENCE [LARGE SCALE GENOMIC DNA]</scope>
    <source>
        <strain evidence="9">AN4859/03</strain>
    </source>
</reference>
<feature type="coiled-coil region" evidence="6">
    <location>
        <begin position="171"/>
        <end position="405"/>
    </location>
</feature>
<dbReference type="Proteomes" id="UP000043763">
    <property type="component" value="Unassembled WGS sequence"/>
</dbReference>
<dbReference type="RefSeq" id="WP_048596109.1">
    <property type="nucleotide sequence ID" value="NZ_CVLB01000003.1"/>
</dbReference>
<dbReference type="AlphaFoldDB" id="A0A0G4KB03"/>
<dbReference type="InterPro" id="IPR003395">
    <property type="entry name" value="RecF/RecN/SMC_N"/>
</dbReference>
<dbReference type="GO" id="GO:0005737">
    <property type="term" value="C:cytoplasm"/>
    <property type="evidence" value="ECO:0007669"/>
    <property type="project" value="UniProtKB-SubCell"/>
</dbReference>
<dbReference type="GO" id="GO:0007059">
    <property type="term" value="P:chromosome segregation"/>
    <property type="evidence" value="ECO:0007669"/>
    <property type="project" value="UniProtKB-UniRule"/>
</dbReference>
<feature type="coiled-coil region" evidence="6">
    <location>
        <begin position="534"/>
        <end position="568"/>
    </location>
</feature>
<evidence type="ECO:0000256" key="1">
    <source>
        <dbReference type="ARBA" id="ARBA00022490"/>
    </source>
</evidence>
<dbReference type="GO" id="GO:0003677">
    <property type="term" value="F:DNA binding"/>
    <property type="evidence" value="ECO:0007669"/>
    <property type="project" value="UniProtKB-UniRule"/>
</dbReference>
<comment type="caution">
    <text evidence="6">Lacks conserved residue(s) required for the propagation of feature annotation.</text>
</comment>
<accession>A0A0G4KB03</accession>
<protein>
    <recommendedName>
        <fullName evidence="6">Chromosome partition protein Smc</fullName>
    </recommendedName>
</protein>
<dbReference type="GO" id="GO:0005524">
    <property type="term" value="F:ATP binding"/>
    <property type="evidence" value="ECO:0007669"/>
    <property type="project" value="UniProtKB-UniRule"/>
</dbReference>
<dbReference type="SUPFAM" id="SSF52540">
    <property type="entry name" value="P-loop containing nucleoside triphosphate hydrolases"/>
    <property type="match status" value="1"/>
</dbReference>
<dbReference type="Gene3D" id="3.40.50.300">
    <property type="entry name" value="P-loop containing nucleotide triphosphate hydrolases"/>
    <property type="match status" value="2"/>
</dbReference>
<evidence type="ECO:0000259" key="7">
    <source>
        <dbReference type="Pfam" id="PF02463"/>
    </source>
</evidence>
<dbReference type="OrthoDB" id="9808768at2"/>